<evidence type="ECO:0000313" key="1">
    <source>
        <dbReference type="EMBL" id="MBE1208111.1"/>
    </source>
</evidence>
<reference evidence="1 2" key="1">
    <citation type="submission" date="2020-09" db="EMBL/GenBank/DDBJ databases">
        <title>Draft Genome Sequence of Aminobacter carboxidus type strain DSM 1086, a soil Gram-negative carboxydobacterium.</title>
        <authorList>
            <person name="Turrini P."/>
            <person name="Tescari M."/>
            <person name="Artuso I."/>
            <person name="Lugli G.A."/>
            <person name="Frangipani E."/>
            <person name="Ventura M."/>
            <person name="Visca P."/>
        </authorList>
    </citation>
    <scope>NUCLEOTIDE SEQUENCE [LARGE SCALE GENOMIC DNA]</scope>
    <source>
        <strain evidence="1 2">DSM 1086</strain>
    </source>
</reference>
<sequence>MARNTSIGQQFRIATQATLEETRKQIIKVAKREHARVMQTDPLPTSFQRFVDGRLGAAEESVEADGIIHYVYPRLDIVAQFAMETLFDRSPVLSGEYRIAHQLFLNGAAVANLKGWHPGDEVSISNPLPYSRKIEVGAMTMRVPGTSRVYQEAAKIVQGRFGNMASVVFTFRAVVGGAVRGSKARDLRYPVLVITER</sequence>
<comment type="caution">
    <text evidence="1">The sequence shown here is derived from an EMBL/GenBank/DDBJ whole genome shotgun (WGS) entry which is preliminary data.</text>
</comment>
<proteinExistence type="predicted"/>
<dbReference type="EMBL" id="JACZEP010000017">
    <property type="protein sequence ID" value="MBE1208111.1"/>
    <property type="molecule type" value="Genomic_DNA"/>
</dbReference>
<name>A0ABR9GWQ8_9HYPH</name>
<protein>
    <submittedName>
        <fullName evidence="1">Uncharacterized protein</fullName>
    </submittedName>
</protein>
<accession>A0ABR9GWQ8</accession>
<gene>
    <name evidence="1" type="ORF">IHE39_27850</name>
</gene>
<organism evidence="1 2">
    <name type="scientific">Aminobacter carboxidus</name>
    <dbReference type="NCBI Taxonomy" id="376165"/>
    <lineage>
        <taxon>Bacteria</taxon>
        <taxon>Pseudomonadati</taxon>
        <taxon>Pseudomonadota</taxon>
        <taxon>Alphaproteobacteria</taxon>
        <taxon>Hyphomicrobiales</taxon>
        <taxon>Phyllobacteriaceae</taxon>
        <taxon>Aminobacter</taxon>
    </lineage>
</organism>
<evidence type="ECO:0000313" key="2">
    <source>
        <dbReference type="Proteomes" id="UP000598227"/>
    </source>
</evidence>
<keyword evidence="2" id="KW-1185">Reference proteome</keyword>
<dbReference type="Proteomes" id="UP000598227">
    <property type="component" value="Unassembled WGS sequence"/>
</dbReference>
<dbReference type="RefSeq" id="WP_192568786.1">
    <property type="nucleotide sequence ID" value="NZ_JACZEP010000017.1"/>
</dbReference>